<dbReference type="NCBIfam" id="TIGR00481">
    <property type="entry name" value="YbhB/YbcL family Raf kinase inhibitor-like protein"/>
    <property type="match status" value="1"/>
</dbReference>
<dbReference type="InterPro" id="IPR008914">
    <property type="entry name" value="PEBP"/>
</dbReference>
<protein>
    <submittedName>
        <fullName evidence="1">UPF0098 protein</fullName>
    </submittedName>
</protein>
<dbReference type="AlphaFoldDB" id="A0A918XPJ8"/>
<evidence type="ECO:0000313" key="1">
    <source>
        <dbReference type="EMBL" id="GHD44739.1"/>
    </source>
</evidence>
<gene>
    <name evidence="1" type="ORF">GCM10017083_12520</name>
</gene>
<evidence type="ECO:0000313" key="2">
    <source>
        <dbReference type="Proteomes" id="UP000630353"/>
    </source>
</evidence>
<dbReference type="Gene3D" id="3.90.280.10">
    <property type="entry name" value="PEBP-like"/>
    <property type="match status" value="1"/>
</dbReference>
<keyword evidence="2" id="KW-1185">Reference proteome</keyword>
<sequence length="154" mass="16720">MAMRLESPSFQDGAAIPSGHACDGDDLSPALLWSGLPRDCRSLAIVVEDPDAPRGTWHHWGVFDIPPTETGLPEGFPTTARVGSCRQATNDFGRTGYGGPCPPRGHGAHRYRFRLFALSVERLALPNQPTCPELKAAMARHALEEAVLTGLYER</sequence>
<dbReference type="Pfam" id="PF01161">
    <property type="entry name" value="PBP"/>
    <property type="match status" value="1"/>
</dbReference>
<accession>A0A918XPJ8</accession>
<dbReference type="InterPro" id="IPR005247">
    <property type="entry name" value="YbhB_YbcL/LppC-like"/>
</dbReference>
<dbReference type="PANTHER" id="PTHR30289">
    <property type="entry name" value="UNCHARACTERIZED PROTEIN YBCL-RELATED"/>
    <property type="match status" value="1"/>
</dbReference>
<comment type="caution">
    <text evidence="1">The sequence shown here is derived from an EMBL/GenBank/DDBJ whole genome shotgun (WGS) entry which is preliminary data.</text>
</comment>
<dbReference type="EMBL" id="BMZS01000002">
    <property type="protein sequence ID" value="GHD44739.1"/>
    <property type="molecule type" value="Genomic_DNA"/>
</dbReference>
<name>A0A918XPJ8_9PROT</name>
<organism evidence="1 2">
    <name type="scientific">Thalassobaculum fulvum</name>
    <dbReference type="NCBI Taxonomy" id="1633335"/>
    <lineage>
        <taxon>Bacteria</taxon>
        <taxon>Pseudomonadati</taxon>
        <taxon>Pseudomonadota</taxon>
        <taxon>Alphaproteobacteria</taxon>
        <taxon>Rhodospirillales</taxon>
        <taxon>Thalassobaculaceae</taxon>
        <taxon>Thalassobaculum</taxon>
    </lineage>
</organism>
<proteinExistence type="predicted"/>
<dbReference type="SUPFAM" id="SSF49777">
    <property type="entry name" value="PEBP-like"/>
    <property type="match status" value="1"/>
</dbReference>
<dbReference type="InterPro" id="IPR036610">
    <property type="entry name" value="PEBP-like_sf"/>
</dbReference>
<reference evidence="1" key="1">
    <citation type="journal article" date="2014" name="Int. J. Syst. Evol. Microbiol.">
        <title>Complete genome sequence of Corynebacterium casei LMG S-19264T (=DSM 44701T), isolated from a smear-ripened cheese.</title>
        <authorList>
            <consortium name="US DOE Joint Genome Institute (JGI-PGF)"/>
            <person name="Walter F."/>
            <person name="Albersmeier A."/>
            <person name="Kalinowski J."/>
            <person name="Ruckert C."/>
        </authorList>
    </citation>
    <scope>NUCLEOTIDE SEQUENCE</scope>
    <source>
        <strain evidence="1">KCTC 42651</strain>
    </source>
</reference>
<dbReference type="CDD" id="cd00865">
    <property type="entry name" value="PEBP_bact_arch"/>
    <property type="match status" value="1"/>
</dbReference>
<dbReference type="Proteomes" id="UP000630353">
    <property type="component" value="Unassembled WGS sequence"/>
</dbReference>
<reference evidence="1" key="2">
    <citation type="submission" date="2020-09" db="EMBL/GenBank/DDBJ databases">
        <authorList>
            <person name="Sun Q."/>
            <person name="Kim S."/>
        </authorList>
    </citation>
    <scope>NUCLEOTIDE SEQUENCE</scope>
    <source>
        <strain evidence="1">KCTC 42651</strain>
    </source>
</reference>
<dbReference type="PANTHER" id="PTHR30289:SF1">
    <property type="entry name" value="PEBP (PHOSPHATIDYLETHANOLAMINE-BINDING PROTEIN) FAMILY PROTEIN"/>
    <property type="match status" value="1"/>
</dbReference>